<evidence type="ECO:0000313" key="3">
    <source>
        <dbReference type="EMBL" id="THH19117.1"/>
    </source>
</evidence>
<accession>A0A4S4M3L1</accession>
<feature type="transmembrane region" description="Helical" evidence="2">
    <location>
        <begin position="221"/>
        <end position="242"/>
    </location>
</feature>
<dbReference type="OrthoDB" id="3354175at2759"/>
<name>A0A4S4M3L1_9AGAM</name>
<dbReference type="EMBL" id="SGPL01000054">
    <property type="protein sequence ID" value="THH19117.1"/>
    <property type="molecule type" value="Genomic_DNA"/>
</dbReference>
<keyword evidence="2" id="KW-1133">Transmembrane helix</keyword>
<evidence type="ECO:0000256" key="2">
    <source>
        <dbReference type="SAM" id="Phobius"/>
    </source>
</evidence>
<sequence>MVLCSIFFAILSTTHMVTNVIHAVRGLIQFRDAPGGSEAYFSDLSQFTFVFKTLVYLIAAVFGDAIVIYRCYMVWQSWWLAIFPGIMVAGVAATGIVGLYYVSSFNPLDLSSYEPIEKWITAFYSVTLTTNFSCTALLAYRIWNINNSVKKYRMGRGVPVLMIIVDSGLVYAIVHFLTLVCWVMKNSSSYILVDMVRLSSPTPSYVVCPDLRLLDNVCMHLILQAQPCIAISFYMVIIRIGLANSSSVYARSTLAEDIVSGIGAIGSQGLTYSLRPLEVHITQLTESNKPPDQYPKIEESAHDVERGHGRSEFEAETDLSGRGLQA</sequence>
<evidence type="ECO:0000256" key="1">
    <source>
        <dbReference type="SAM" id="MobiDB-lite"/>
    </source>
</evidence>
<keyword evidence="2" id="KW-0472">Membrane</keyword>
<feature type="transmembrane region" description="Helical" evidence="2">
    <location>
        <begin position="160"/>
        <end position="185"/>
    </location>
</feature>
<feature type="transmembrane region" description="Helical" evidence="2">
    <location>
        <begin position="78"/>
        <end position="102"/>
    </location>
</feature>
<reference evidence="3 4" key="1">
    <citation type="submission" date="2019-02" db="EMBL/GenBank/DDBJ databases">
        <title>Genome sequencing of the rare red list fungi Bondarzewia mesenterica.</title>
        <authorList>
            <person name="Buettner E."/>
            <person name="Kellner H."/>
        </authorList>
    </citation>
    <scope>NUCLEOTIDE SEQUENCE [LARGE SCALE GENOMIC DNA]</scope>
    <source>
        <strain evidence="3 4">DSM 108281</strain>
    </source>
</reference>
<gene>
    <name evidence="3" type="ORF">EW146_g1987</name>
</gene>
<dbReference type="AlphaFoldDB" id="A0A4S4M3L1"/>
<feature type="transmembrane region" description="Helical" evidence="2">
    <location>
        <begin position="122"/>
        <end position="140"/>
    </location>
</feature>
<keyword evidence="4" id="KW-1185">Reference proteome</keyword>
<keyword evidence="2" id="KW-0812">Transmembrane</keyword>
<protein>
    <submittedName>
        <fullName evidence="3">Uncharacterized protein</fullName>
    </submittedName>
</protein>
<comment type="caution">
    <text evidence="3">The sequence shown here is derived from an EMBL/GenBank/DDBJ whole genome shotgun (WGS) entry which is preliminary data.</text>
</comment>
<dbReference type="Proteomes" id="UP000310158">
    <property type="component" value="Unassembled WGS sequence"/>
</dbReference>
<evidence type="ECO:0000313" key="4">
    <source>
        <dbReference type="Proteomes" id="UP000310158"/>
    </source>
</evidence>
<proteinExistence type="predicted"/>
<feature type="region of interest" description="Disordered" evidence="1">
    <location>
        <begin position="285"/>
        <end position="326"/>
    </location>
</feature>
<organism evidence="3 4">
    <name type="scientific">Bondarzewia mesenterica</name>
    <dbReference type="NCBI Taxonomy" id="1095465"/>
    <lineage>
        <taxon>Eukaryota</taxon>
        <taxon>Fungi</taxon>
        <taxon>Dikarya</taxon>
        <taxon>Basidiomycota</taxon>
        <taxon>Agaricomycotina</taxon>
        <taxon>Agaricomycetes</taxon>
        <taxon>Russulales</taxon>
        <taxon>Bondarzewiaceae</taxon>
        <taxon>Bondarzewia</taxon>
    </lineage>
</organism>
<feature type="transmembrane region" description="Helical" evidence="2">
    <location>
        <begin position="47"/>
        <end position="69"/>
    </location>
</feature>
<feature type="compositionally biased region" description="Basic and acidic residues" evidence="1">
    <location>
        <begin position="295"/>
        <end position="313"/>
    </location>
</feature>